<protein>
    <recommendedName>
        <fullName evidence="12">Hsp70 family protein</fullName>
    </recommendedName>
</protein>
<feature type="compositionally biased region" description="Basic and acidic residues" evidence="8">
    <location>
        <begin position="562"/>
        <end position="574"/>
    </location>
</feature>
<evidence type="ECO:0000256" key="5">
    <source>
        <dbReference type="ARBA" id="ARBA00022824"/>
    </source>
</evidence>
<keyword evidence="5" id="KW-0256">Endoplasmic reticulum</keyword>
<dbReference type="Proteomes" id="UP000620104">
    <property type="component" value="Unassembled WGS sequence"/>
</dbReference>
<dbReference type="GO" id="GO:0030968">
    <property type="term" value="P:endoplasmic reticulum unfolded protein response"/>
    <property type="evidence" value="ECO:0007669"/>
    <property type="project" value="TreeGrafter"/>
</dbReference>
<sequence length="872" mass="95816">MRGLVSVILLLAATAPSALAALLAVDYGAEWTKASLVKPGTPFDVLLDKDSKRKMMSIVGWKKDERVFGGDAANIAARFPLASYPYVKPLLAATSVPDNTIYPSPPYLSEDKGTLVFRQSNAPSAAHNVNSNSSETTWTPEEVLAQQLAYVKGLASSAAQEDVKDLFMTVPSYFTQAQRRSLKDAAEVAGLQLTGVVSEAGAVGLNYAMTRNFPVKEYHMIYDSGAMKTTATILSFETKELPIESTLLSGKSKRVIKPKMANTTIVEVIAFDSEQDLGGAFLDERLRDVLVDDFLAQDSNHEEDIRNDPRALRKLWREASKVKQILSANNEASASIESLINDIDFRTRVSRAKFEEVCAKEAARFSKPIVNALKLAGMLQDQLESVIFFGGNTRVPMVQAAVKSVVGEEKIAQNVNTDEAAVLGAAFYGASQGRAFQSKLKMKLIEKSPYEIGYWSGKDHGVAFPAFEVAEKRSLNFKPTDDISIDFRYMGANAPTPVDVSRVEIHGIHKAVANLTKDEVEESNVDVNVKIDGRGMLHAANAVLTYITKPESASVKDKLKGLFGGNKDKPHDGAETEDAVEDSDVDPELQKPKEKKIGLRFTEHVTGVKPMSAEERRNARKRLAAIDAVERAAVDRGNAINHLEGYLYRVKNMLSADASNTALQDFSSSHERTILAKAVEEAFEWMAEHVEAAETAILHNKREAIEALEKPIIRRFTEYKGRPKAIEDFQKAIIAGRAWFMEATQNMTEALTAGNLTRWSKEELEAVETMLKDYEMWAKEKMAAQKEVGEQMHIDPVLLNADLESRGKALQSMVLGLQKKPMPKAPKVKASSTSASSEPKQTTTGNEEVPHADPAKTAEDPEPTQVVAHEEL</sequence>
<dbReference type="PANTHER" id="PTHR45639:SF3">
    <property type="entry name" value="HYPOXIA UP-REGULATED PROTEIN 1"/>
    <property type="match status" value="1"/>
</dbReference>
<evidence type="ECO:0000313" key="10">
    <source>
        <dbReference type="EMBL" id="GHJ83904.1"/>
    </source>
</evidence>
<feature type="compositionally biased region" description="Basic and acidic residues" evidence="8">
    <location>
        <begin position="848"/>
        <end position="859"/>
    </location>
</feature>
<dbReference type="CDD" id="cd10230">
    <property type="entry name" value="ASKHA_NBD_HSP70_HYOU1"/>
    <property type="match status" value="1"/>
</dbReference>
<comment type="similarity">
    <text evidence="2">Belongs to the heat shock protein 70 family.</text>
</comment>
<keyword evidence="4" id="KW-0547">Nucleotide-binding</keyword>
<dbReference type="OrthoDB" id="10262720at2759"/>
<proteinExistence type="inferred from homology"/>
<dbReference type="GO" id="GO:0005524">
    <property type="term" value="F:ATP binding"/>
    <property type="evidence" value="ECO:0007669"/>
    <property type="project" value="UniProtKB-KW"/>
</dbReference>
<keyword evidence="3 9" id="KW-0732">Signal</keyword>
<dbReference type="EMBL" id="BLZA01000005">
    <property type="protein sequence ID" value="GHJ83904.1"/>
    <property type="molecule type" value="Genomic_DNA"/>
</dbReference>
<dbReference type="GO" id="GO:0140662">
    <property type="term" value="F:ATP-dependent protein folding chaperone"/>
    <property type="evidence" value="ECO:0007669"/>
    <property type="project" value="InterPro"/>
</dbReference>
<evidence type="ECO:0000313" key="11">
    <source>
        <dbReference type="Proteomes" id="UP000620104"/>
    </source>
</evidence>
<dbReference type="Pfam" id="PF00012">
    <property type="entry name" value="HSP70"/>
    <property type="match status" value="2"/>
</dbReference>
<dbReference type="GO" id="GO:0005788">
    <property type="term" value="C:endoplasmic reticulum lumen"/>
    <property type="evidence" value="ECO:0007669"/>
    <property type="project" value="UniProtKB-SubCell"/>
</dbReference>
<organism evidence="10 11">
    <name type="scientific">Naganishia liquefaciens</name>
    <dbReference type="NCBI Taxonomy" id="104408"/>
    <lineage>
        <taxon>Eukaryota</taxon>
        <taxon>Fungi</taxon>
        <taxon>Dikarya</taxon>
        <taxon>Basidiomycota</taxon>
        <taxon>Agaricomycotina</taxon>
        <taxon>Tremellomycetes</taxon>
        <taxon>Filobasidiales</taxon>
        <taxon>Filobasidiaceae</taxon>
        <taxon>Naganishia</taxon>
    </lineage>
</organism>
<dbReference type="PROSITE" id="PS01036">
    <property type="entry name" value="HSP70_3"/>
    <property type="match status" value="1"/>
</dbReference>
<feature type="chain" id="PRO_5034533767" description="Hsp70 family protein" evidence="9">
    <location>
        <begin position="21"/>
        <end position="872"/>
    </location>
</feature>
<dbReference type="InterPro" id="IPR018181">
    <property type="entry name" value="Heat_shock_70_CS"/>
</dbReference>
<evidence type="ECO:0000256" key="8">
    <source>
        <dbReference type="SAM" id="MobiDB-lite"/>
    </source>
</evidence>
<dbReference type="GO" id="GO:0034663">
    <property type="term" value="C:endoplasmic reticulum chaperone complex"/>
    <property type="evidence" value="ECO:0007669"/>
    <property type="project" value="TreeGrafter"/>
</dbReference>
<keyword evidence="7" id="KW-0143">Chaperone</keyword>
<feature type="compositionally biased region" description="Acidic residues" evidence="8">
    <location>
        <begin position="575"/>
        <end position="587"/>
    </location>
</feature>
<reference evidence="10" key="1">
    <citation type="submission" date="2020-07" db="EMBL/GenBank/DDBJ databases">
        <title>Draft Genome Sequence of a Deep-Sea Yeast, Naganishia (Cryptococcus) liquefaciens strain N6.</title>
        <authorList>
            <person name="Han Y.W."/>
            <person name="Kajitani R."/>
            <person name="Morimoto H."/>
            <person name="Parhat M."/>
            <person name="Tsubouchi H."/>
            <person name="Bakenova O."/>
            <person name="Ogata M."/>
            <person name="Argunhan B."/>
            <person name="Aoki R."/>
            <person name="Kajiwara S."/>
            <person name="Itoh T."/>
            <person name="Iwasaki H."/>
        </authorList>
    </citation>
    <scope>NUCLEOTIDE SEQUENCE</scope>
    <source>
        <strain evidence="10">N6</strain>
    </source>
</reference>
<keyword evidence="11" id="KW-1185">Reference proteome</keyword>
<dbReference type="InterPro" id="IPR043129">
    <property type="entry name" value="ATPase_NBD"/>
</dbReference>
<dbReference type="PANTHER" id="PTHR45639">
    <property type="entry name" value="HSC70CB, ISOFORM G-RELATED"/>
    <property type="match status" value="1"/>
</dbReference>
<dbReference type="AlphaFoldDB" id="A0A8H3YC40"/>
<evidence type="ECO:0000256" key="1">
    <source>
        <dbReference type="ARBA" id="ARBA00004319"/>
    </source>
</evidence>
<evidence type="ECO:0000256" key="2">
    <source>
        <dbReference type="ARBA" id="ARBA00007381"/>
    </source>
</evidence>
<feature type="compositionally biased region" description="Polar residues" evidence="8">
    <location>
        <begin position="831"/>
        <end position="846"/>
    </location>
</feature>
<gene>
    <name evidence="10" type="ORF">NliqN6_0306</name>
</gene>
<dbReference type="SUPFAM" id="SSF53067">
    <property type="entry name" value="Actin-like ATPase domain"/>
    <property type="match status" value="2"/>
</dbReference>
<evidence type="ECO:0000256" key="9">
    <source>
        <dbReference type="SAM" id="SignalP"/>
    </source>
</evidence>
<dbReference type="Gene3D" id="3.30.30.30">
    <property type="match status" value="1"/>
</dbReference>
<dbReference type="InterPro" id="IPR013126">
    <property type="entry name" value="Hsp_70_fam"/>
</dbReference>
<feature type="signal peptide" evidence="9">
    <location>
        <begin position="1"/>
        <end position="20"/>
    </location>
</feature>
<comment type="subcellular location">
    <subcellularLocation>
        <location evidence="1">Endoplasmic reticulum lumen</location>
    </subcellularLocation>
</comment>
<name>A0A8H3YC40_9TREE</name>
<evidence type="ECO:0008006" key="12">
    <source>
        <dbReference type="Google" id="ProtNLM"/>
    </source>
</evidence>
<keyword evidence="6" id="KW-0067">ATP-binding</keyword>
<feature type="region of interest" description="Disordered" evidence="8">
    <location>
        <begin position="816"/>
        <end position="872"/>
    </location>
</feature>
<dbReference type="InterPro" id="IPR029048">
    <property type="entry name" value="HSP70_C_sf"/>
</dbReference>
<dbReference type="Gene3D" id="1.20.1270.10">
    <property type="match status" value="1"/>
</dbReference>
<dbReference type="Gene3D" id="3.90.640.10">
    <property type="entry name" value="Actin, Chain A, domain 4"/>
    <property type="match status" value="1"/>
</dbReference>
<dbReference type="InterPro" id="IPR029047">
    <property type="entry name" value="HSP70_peptide-bd_sf"/>
</dbReference>
<evidence type="ECO:0000256" key="4">
    <source>
        <dbReference type="ARBA" id="ARBA00022741"/>
    </source>
</evidence>
<evidence type="ECO:0000256" key="3">
    <source>
        <dbReference type="ARBA" id="ARBA00022729"/>
    </source>
</evidence>
<comment type="caution">
    <text evidence="10">The sequence shown here is derived from an EMBL/GenBank/DDBJ whole genome shotgun (WGS) entry which is preliminary data.</text>
</comment>
<dbReference type="PRINTS" id="PR00301">
    <property type="entry name" value="HEATSHOCK70"/>
</dbReference>
<dbReference type="Gene3D" id="2.60.34.10">
    <property type="entry name" value="Substrate Binding Domain Of DNAk, Chain A, domain 1"/>
    <property type="match status" value="1"/>
</dbReference>
<feature type="region of interest" description="Disordered" evidence="8">
    <location>
        <begin position="562"/>
        <end position="590"/>
    </location>
</feature>
<dbReference type="FunFam" id="3.90.640.10:FF:000010">
    <property type="entry name" value="heat shock 70 kDa protein 14"/>
    <property type="match status" value="1"/>
</dbReference>
<dbReference type="Gene3D" id="3.30.420.40">
    <property type="match status" value="2"/>
</dbReference>
<accession>A0A8H3YC40</accession>
<evidence type="ECO:0000256" key="7">
    <source>
        <dbReference type="ARBA" id="ARBA00023186"/>
    </source>
</evidence>
<evidence type="ECO:0000256" key="6">
    <source>
        <dbReference type="ARBA" id="ARBA00022840"/>
    </source>
</evidence>
<dbReference type="SUPFAM" id="SSF100934">
    <property type="entry name" value="Heat shock protein 70kD (HSP70), C-terminal subdomain"/>
    <property type="match status" value="1"/>
</dbReference>